<accession>A0AAD4WS65</accession>
<name>A0AAD4WS65_PRUDU</name>
<dbReference type="EMBL" id="JAJFAZ020000001">
    <property type="protein sequence ID" value="KAI5348599.1"/>
    <property type="molecule type" value="Genomic_DNA"/>
</dbReference>
<protein>
    <submittedName>
        <fullName evidence="2">Uncharacterized protein</fullName>
    </submittedName>
</protein>
<comment type="caution">
    <text evidence="2">The sequence shown here is derived from an EMBL/GenBank/DDBJ whole genome shotgun (WGS) entry which is preliminary data.</text>
</comment>
<sequence length="99" mass="10660">MQPSGVTSLATCRLVDGDVGCTPGTEDEASLHARRGKQSVSALTPLSIDDPSGPRGVPSKRSYRTAGHLRTARENQIPFRRTFGRELGGLLFIPKINDL</sequence>
<organism evidence="2 3">
    <name type="scientific">Prunus dulcis</name>
    <name type="common">Almond</name>
    <name type="synonym">Amygdalus dulcis</name>
    <dbReference type="NCBI Taxonomy" id="3755"/>
    <lineage>
        <taxon>Eukaryota</taxon>
        <taxon>Viridiplantae</taxon>
        <taxon>Streptophyta</taxon>
        <taxon>Embryophyta</taxon>
        <taxon>Tracheophyta</taxon>
        <taxon>Spermatophyta</taxon>
        <taxon>Magnoliopsida</taxon>
        <taxon>eudicotyledons</taxon>
        <taxon>Gunneridae</taxon>
        <taxon>Pentapetalae</taxon>
        <taxon>rosids</taxon>
        <taxon>fabids</taxon>
        <taxon>Rosales</taxon>
        <taxon>Rosaceae</taxon>
        <taxon>Amygdaloideae</taxon>
        <taxon>Amygdaleae</taxon>
        <taxon>Prunus</taxon>
    </lineage>
</organism>
<gene>
    <name evidence="2" type="ORF">L3X38_001486</name>
</gene>
<keyword evidence="3" id="KW-1185">Reference proteome</keyword>
<dbReference type="Proteomes" id="UP001054821">
    <property type="component" value="Chromosome 1"/>
</dbReference>
<evidence type="ECO:0000313" key="3">
    <source>
        <dbReference type="Proteomes" id="UP001054821"/>
    </source>
</evidence>
<reference evidence="2 3" key="1">
    <citation type="journal article" date="2022" name="G3 (Bethesda)">
        <title>Whole-genome sequence and methylome profiling of the almond [Prunus dulcis (Mill.) D.A. Webb] cultivar 'Nonpareil'.</title>
        <authorList>
            <person name="D'Amico-Willman K.M."/>
            <person name="Ouma W.Z."/>
            <person name="Meulia T."/>
            <person name="Sideli G.M."/>
            <person name="Gradziel T.M."/>
            <person name="Fresnedo-Ramirez J."/>
        </authorList>
    </citation>
    <scope>NUCLEOTIDE SEQUENCE [LARGE SCALE GENOMIC DNA]</scope>
    <source>
        <strain evidence="2">Clone GOH B32 T37-40</strain>
    </source>
</reference>
<feature type="region of interest" description="Disordered" evidence="1">
    <location>
        <begin position="21"/>
        <end position="69"/>
    </location>
</feature>
<evidence type="ECO:0000256" key="1">
    <source>
        <dbReference type="SAM" id="MobiDB-lite"/>
    </source>
</evidence>
<evidence type="ECO:0000313" key="2">
    <source>
        <dbReference type="EMBL" id="KAI5348599.1"/>
    </source>
</evidence>
<dbReference type="AlphaFoldDB" id="A0AAD4WS65"/>
<proteinExistence type="predicted"/>